<evidence type="ECO:0000313" key="1">
    <source>
        <dbReference type="EMBL" id="EMO9455846.1"/>
    </source>
</evidence>
<dbReference type="AlphaFoldDB" id="A0AAI9MRQ7"/>
<comment type="caution">
    <text evidence="1">The sequence shown here is derived from an EMBL/GenBank/DDBJ whole genome shotgun (WGS) entry which is preliminary data.</text>
</comment>
<reference evidence="1" key="1">
    <citation type="submission" date="2024-02" db="EMBL/GenBank/DDBJ databases">
        <authorList>
            <consortium name="Clinical and Environmental Microbiology Branch: Whole genome sequencing antimicrobial resistance pathogens in the healthcare setting"/>
        </authorList>
    </citation>
    <scope>NUCLEOTIDE SEQUENCE</scope>
    <source>
        <strain evidence="1">2023KU-00017</strain>
    </source>
</reference>
<dbReference type="EMBL" id="ABKJEP030000009">
    <property type="protein sequence ID" value="EMO9455846.1"/>
    <property type="molecule type" value="Genomic_DNA"/>
</dbReference>
<organism evidence="1">
    <name type="scientific">Morganella morganii</name>
    <name type="common">Proteus morganii</name>
    <dbReference type="NCBI Taxonomy" id="582"/>
    <lineage>
        <taxon>Bacteria</taxon>
        <taxon>Pseudomonadati</taxon>
        <taxon>Pseudomonadota</taxon>
        <taxon>Gammaproteobacteria</taxon>
        <taxon>Enterobacterales</taxon>
        <taxon>Morganellaceae</taxon>
        <taxon>Morganella</taxon>
    </lineage>
</organism>
<name>A0AAI9MRQ7_MORMO</name>
<proteinExistence type="predicted"/>
<protein>
    <submittedName>
        <fullName evidence="1">Uncharacterized protein</fullName>
    </submittedName>
</protein>
<sequence length="61" mass="6862">MTKSITQRLDTAISSISHFRGAALCTAEERTSFHVSHLDELIDLFTEAKAEIEKLQSVKKQ</sequence>
<accession>A0AAI9MRQ7</accession>
<gene>
    <name evidence="1" type="ORF">PN925_001191</name>
</gene>